<protein>
    <submittedName>
        <fullName evidence="2">Uncharacterized protein</fullName>
    </submittedName>
</protein>
<reference evidence="2" key="1">
    <citation type="journal article" date="2020" name="Appl. Environ. Microbiol.">
        <title>Medium-Chain Fatty Acid Synthesis by 'Candidatus Weimeria bifida' gen. nov., sp. nov., and 'Candidatus Pseudoramibacter fermentans' sp. nov.</title>
        <authorList>
            <person name="Scarborough M.J."/>
            <person name="Myers K.S."/>
            <person name="Donohue T.J."/>
            <person name="Noguera D.R."/>
        </authorList>
    </citation>
    <scope>NUCLEOTIDE SEQUENCE</scope>
    <source>
        <strain evidence="2">LCO1.1</strain>
    </source>
</reference>
<dbReference type="AlphaFoldDB" id="A0A6N7J0W4"/>
<evidence type="ECO:0000313" key="3">
    <source>
        <dbReference type="Proteomes" id="UP000460257"/>
    </source>
</evidence>
<dbReference type="EMBL" id="VOGC01000006">
    <property type="protein sequence ID" value="MQN01675.1"/>
    <property type="molecule type" value="Genomic_DNA"/>
</dbReference>
<sequence length="206" mass="22617">MKVYIIDYKTVGAEGVREIEKGVEGDAIFFVTGDTSKLPVQITSMLEETKPQPAKPETKNPAAEPEKPKAESAKSEEKKAKAAPAKPEAEPGKSVAEPKKPKINPEVLKEARAAFAKQTSQEQPVEKKAEPKKKAKLSDELKKKVKEAVKPAGLKAIEYARLYKAFAESADKNEYNIALSKGFKAQKKANDIYKLTKSVFEESKGI</sequence>
<feature type="compositionally biased region" description="Basic and acidic residues" evidence="1">
    <location>
        <begin position="87"/>
        <end position="100"/>
    </location>
</feature>
<proteinExistence type="predicted"/>
<name>A0A6N7J0W4_9FIRM</name>
<keyword evidence="3" id="KW-1185">Reference proteome</keyword>
<feature type="region of interest" description="Disordered" evidence="1">
    <location>
        <begin position="44"/>
        <end position="140"/>
    </location>
</feature>
<dbReference type="Proteomes" id="UP000460257">
    <property type="component" value="Unassembled WGS sequence"/>
</dbReference>
<comment type="caution">
    <text evidence="2">The sequence shown here is derived from an EMBL/GenBank/DDBJ whole genome shotgun (WGS) entry which is preliminary data.</text>
</comment>
<gene>
    <name evidence="2" type="ORF">FRC54_07105</name>
</gene>
<organism evidence="2 3">
    <name type="scientific">Candidatus Weimeria bifida</name>
    <dbReference type="NCBI Taxonomy" id="2599074"/>
    <lineage>
        <taxon>Bacteria</taxon>
        <taxon>Bacillati</taxon>
        <taxon>Bacillota</taxon>
        <taxon>Clostridia</taxon>
        <taxon>Lachnospirales</taxon>
        <taxon>Lachnospiraceae</taxon>
        <taxon>Candidatus Weimeria</taxon>
    </lineage>
</organism>
<evidence type="ECO:0000256" key="1">
    <source>
        <dbReference type="SAM" id="MobiDB-lite"/>
    </source>
</evidence>
<accession>A0A6N7J0W4</accession>
<evidence type="ECO:0000313" key="2">
    <source>
        <dbReference type="EMBL" id="MQN01675.1"/>
    </source>
</evidence>
<feature type="compositionally biased region" description="Basic and acidic residues" evidence="1">
    <location>
        <begin position="64"/>
        <end position="80"/>
    </location>
</feature>